<evidence type="ECO:0000256" key="2">
    <source>
        <dbReference type="ARBA" id="ARBA00023180"/>
    </source>
</evidence>
<keyword evidence="6" id="KW-1185">Reference proteome</keyword>
<evidence type="ECO:0000313" key="5">
    <source>
        <dbReference type="EMBL" id="CAB1457919.1"/>
    </source>
</evidence>
<dbReference type="InterPro" id="IPR013783">
    <property type="entry name" value="Ig-like_fold"/>
</dbReference>
<evidence type="ECO:0000313" key="6">
    <source>
        <dbReference type="Proteomes" id="UP001153269"/>
    </source>
</evidence>
<protein>
    <recommendedName>
        <fullName evidence="4">Ig-like domain-containing protein</fullName>
    </recommendedName>
</protein>
<keyword evidence="2" id="KW-0325">Glycoprotein</keyword>
<evidence type="ECO:0000259" key="4">
    <source>
        <dbReference type="PROSITE" id="PS50835"/>
    </source>
</evidence>
<organism evidence="5 6">
    <name type="scientific">Pleuronectes platessa</name>
    <name type="common">European plaice</name>
    <dbReference type="NCBI Taxonomy" id="8262"/>
    <lineage>
        <taxon>Eukaryota</taxon>
        <taxon>Metazoa</taxon>
        <taxon>Chordata</taxon>
        <taxon>Craniata</taxon>
        <taxon>Vertebrata</taxon>
        <taxon>Euteleostomi</taxon>
        <taxon>Actinopterygii</taxon>
        <taxon>Neopterygii</taxon>
        <taxon>Teleostei</taxon>
        <taxon>Neoteleostei</taxon>
        <taxon>Acanthomorphata</taxon>
        <taxon>Carangaria</taxon>
        <taxon>Pleuronectiformes</taxon>
        <taxon>Pleuronectoidei</taxon>
        <taxon>Pleuronectidae</taxon>
        <taxon>Pleuronectes</taxon>
    </lineage>
</organism>
<dbReference type="InterPro" id="IPR036179">
    <property type="entry name" value="Ig-like_dom_sf"/>
</dbReference>
<proteinExistence type="predicted"/>
<dbReference type="Gene3D" id="2.60.40.10">
    <property type="entry name" value="Immunoglobulins"/>
    <property type="match status" value="1"/>
</dbReference>
<evidence type="ECO:0000256" key="3">
    <source>
        <dbReference type="SAM" id="SignalP"/>
    </source>
</evidence>
<feature type="signal peptide" evidence="3">
    <location>
        <begin position="1"/>
        <end position="24"/>
    </location>
</feature>
<feature type="domain" description="Ig-like" evidence="4">
    <location>
        <begin position="27"/>
        <end position="114"/>
    </location>
</feature>
<name>A0A9N7ZDK9_PLEPL</name>
<gene>
    <name evidence="5" type="ORF">PLEPLA_LOCUS45747</name>
</gene>
<evidence type="ECO:0000256" key="1">
    <source>
        <dbReference type="ARBA" id="ARBA00022729"/>
    </source>
</evidence>
<sequence>MKNLQTLYLLPLLALASLFTKMSGSVPPRPVLTGPHMAYLNSRVAFRCIAPDSSPPVTYQLMRNASIPIFTGTDLQGDKPASFSLKVAATSEGSYHCKATAEGSTGVSNIITLSVVIPASNTRVAAEPFPPVAYEGSRIVLKCTVTRGSHLSYIWFFNRIKSNIFNLSSFPSHW</sequence>
<dbReference type="InterPro" id="IPR040878">
    <property type="entry name" value="IL-40-like_Ig"/>
</dbReference>
<dbReference type="SUPFAM" id="SSF48726">
    <property type="entry name" value="Immunoglobulin"/>
    <property type="match status" value="1"/>
</dbReference>
<dbReference type="InterPro" id="IPR007110">
    <property type="entry name" value="Ig-like_dom"/>
</dbReference>
<reference evidence="5" key="1">
    <citation type="submission" date="2020-03" db="EMBL/GenBank/DDBJ databases">
        <authorList>
            <person name="Weist P."/>
        </authorList>
    </citation>
    <scope>NUCLEOTIDE SEQUENCE</scope>
</reference>
<dbReference type="Proteomes" id="UP001153269">
    <property type="component" value="Unassembled WGS sequence"/>
</dbReference>
<comment type="caution">
    <text evidence="5">The sequence shown here is derived from an EMBL/GenBank/DDBJ whole genome shotgun (WGS) entry which is preliminary data.</text>
</comment>
<dbReference type="EMBL" id="CADEAL010004364">
    <property type="protein sequence ID" value="CAB1457919.1"/>
    <property type="molecule type" value="Genomic_DNA"/>
</dbReference>
<dbReference type="Pfam" id="PF17736">
    <property type="entry name" value="Ig_C17orf99"/>
    <property type="match status" value="1"/>
</dbReference>
<feature type="chain" id="PRO_5040266293" description="Ig-like domain-containing protein" evidence="3">
    <location>
        <begin position="25"/>
        <end position="174"/>
    </location>
</feature>
<dbReference type="PROSITE" id="PS50835">
    <property type="entry name" value="IG_LIKE"/>
    <property type="match status" value="1"/>
</dbReference>
<dbReference type="AlphaFoldDB" id="A0A9N7ZDK9"/>
<accession>A0A9N7ZDK9</accession>
<keyword evidence="1 3" id="KW-0732">Signal</keyword>